<feature type="transmembrane region" description="Helical" evidence="9">
    <location>
        <begin position="12"/>
        <end position="36"/>
    </location>
</feature>
<evidence type="ECO:0000256" key="7">
    <source>
        <dbReference type="ARBA" id="ARBA00023136"/>
    </source>
</evidence>
<evidence type="ECO:0000256" key="5">
    <source>
        <dbReference type="ARBA" id="ARBA00022692"/>
    </source>
</evidence>
<keyword evidence="5 9" id="KW-0812">Transmembrane</keyword>
<evidence type="ECO:0000256" key="4">
    <source>
        <dbReference type="ARBA" id="ARBA00022519"/>
    </source>
</evidence>
<evidence type="ECO:0000313" key="11">
    <source>
        <dbReference type="Proteomes" id="UP001161405"/>
    </source>
</evidence>
<feature type="transmembrane region" description="Helical" evidence="9">
    <location>
        <begin position="48"/>
        <end position="71"/>
    </location>
</feature>
<feature type="transmembrane region" description="Helical" evidence="9">
    <location>
        <begin position="162"/>
        <end position="191"/>
    </location>
</feature>
<gene>
    <name evidence="10" type="ORF">GCM10007879_01830</name>
</gene>
<evidence type="ECO:0000256" key="9">
    <source>
        <dbReference type="SAM" id="Phobius"/>
    </source>
</evidence>
<name>A0ABQ5UL33_9HYPH</name>
<protein>
    <recommendedName>
        <fullName evidence="12">YeeE/YedE family protein</fullName>
    </recommendedName>
</protein>
<evidence type="ECO:0000313" key="10">
    <source>
        <dbReference type="EMBL" id="GLQ15934.1"/>
    </source>
</evidence>
<keyword evidence="11" id="KW-1185">Reference proteome</keyword>
<evidence type="ECO:0000256" key="1">
    <source>
        <dbReference type="ARBA" id="ARBA00004429"/>
    </source>
</evidence>
<proteinExistence type="inferred from homology"/>
<organism evidence="10 11">
    <name type="scientific">Maritalea porphyrae</name>
    <dbReference type="NCBI Taxonomy" id="880732"/>
    <lineage>
        <taxon>Bacteria</taxon>
        <taxon>Pseudomonadati</taxon>
        <taxon>Pseudomonadota</taxon>
        <taxon>Alphaproteobacteria</taxon>
        <taxon>Hyphomicrobiales</taxon>
        <taxon>Devosiaceae</taxon>
        <taxon>Maritalea</taxon>
    </lineage>
</organism>
<feature type="transmembrane region" description="Helical" evidence="9">
    <location>
        <begin position="121"/>
        <end position="142"/>
    </location>
</feature>
<feature type="transmembrane region" description="Helical" evidence="9">
    <location>
        <begin position="203"/>
        <end position="223"/>
    </location>
</feature>
<feature type="transmembrane region" description="Helical" evidence="9">
    <location>
        <begin position="259"/>
        <end position="276"/>
    </location>
</feature>
<keyword evidence="2" id="KW-0813">Transport</keyword>
<keyword evidence="3" id="KW-1003">Cell membrane</keyword>
<comment type="caution">
    <text evidence="10">The sequence shown here is derived from an EMBL/GenBank/DDBJ whole genome shotgun (WGS) entry which is preliminary data.</text>
</comment>
<dbReference type="PANTHER" id="PTHR30574">
    <property type="entry name" value="INNER MEMBRANE PROTEIN YEDE"/>
    <property type="match status" value="1"/>
</dbReference>
<evidence type="ECO:0000256" key="2">
    <source>
        <dbReference type="ARBA" id="ARBA00022448"/>
    </source>
</evidence>
<dbReference type="Pfam" id="PF04143">
    <property type="entry name" value="Sulf_transp"/>
    <property type="match status" value="1"/>
</dbReference>
<evidence type="ECO:0000256" key="3">
    <source>
        <dbReference type="ARBA" id="ARBA00022475"/>
    </source>
</evidence>
<feature type="transmembrane region" description="Helical" evidence="9">
    <location>
        <begin position="296"/>
        <end position="318"/>
    </location>
</feature>
<sequence length="357" mass="36562">MAMIEADFGLPLAGVAVGIALGFVARVNVFCTLSAFEKAWYSGDASGLRTWALAALVAALLSQIAIQFGIVDLSSSFYLTTNLALGAHIVGGLLFGIGMALVGTCGFGALIRLGGGSLKGFVAFLVIGITALATSRGLLSPIRTFIEGNFSVDLSFAANQSIPTLVSAGVGAWASIPTIALLIVAGAFWIFKSKDFRQNAKGQLTGLIVGVAIAAGWIITAYFQQQSFSPVQLESASFVLPLGDGILQFVANTGVGPDYGVGLVFGTILGAALGALKQKSVRWEACDDARELGRHIAGAAFMGFGGVLALGCTIGQGLSAASLMTISAPIVIISIAIGARIGLAYLLGDRAFQFNAS</sequence>
<evidence type="ECO:0000256" key="6">
    <source>
        <dbReference type="ARBA" id="ARBA00022989"/>
    </source>
</evidence>
<dbReference type="Proteomes" id="UP001161405">
    <property type="component" value="Unassembled WGS sequence"/>
</dbReference>
<keyword evidence="4" id="KW-0997">Cell inner membrane</keyword>
<feature type="transmembrane region" description="Helical" evidence="9">
    <location>
        <begin position="324"/>
        <end position="347"/>
    </location>
</feature>
<reference evidence="10" key="2">
    <citation type="submission" date="2023-01" db="EMBL/GenBank/DDBJ databases">
        <title>Draft genome sequence of Maritalea porphyrae strain NBRC 107169.</title>
        <authorList>
            <person name="Sun Q."/>
            <person name="Mori K."/>
        </authorList>
    </citation>
    <scope>NUCLEOTIDE SEQUENCE</scope>
    <source>
        <strain evidence="10">NBRC 107169</strain>
    </source>
</reference>
<accession>A0ABQ5UL33</accession>
<keyword evidence="7 9" id="KW-0472">Membrane</keyword>
<feature type="transmembrane region" description="Helical" evidence="9">
    <location>
        <begin position="83"/>
        <end position="109"/>
    </location>
</feature>
<reference evidence="10" key="1">
    <citation type="journal article" date="2014" name="Int. J. Syst. Evol. Microbiol.">
        <title>Complete genome of a new Firmicutes species belonging to the dominant human colonic microbiota ('Ruminococcus bicirculans') reveals two chromosomes and a selective capacity to utilize plant glucans.</title>
        <authorList>
            <consortium name="NISC Comparative Sequencing Program"/>
            <person name="Wegmann U."/>
            <person name="Louis P."/>
            <person name="Goesmann A."/>
            <person name="Henrissat B."/>
            <person name="Duncan S.H."/>
            <person name="Flint H.J."/>
        </authorList>
    </citation>
    <scope>NUCLEOTIDE SEQUENCE</scope>
    <source>
        <strain evidence="10">NBRC 107169</strain>
    </source>
</reference>
<dbReference type="EMBL" id="BSNI01000001">
    <property type="protein sequence ID" value="GLQ15934.1"/>
    <property type="molecule type" value="Genomic_DNA"/>
</dbReference>
<comment type="similarity">
    <text evidence="8">Belongs to the TsuA/YedE (TC 9.B.102) family.</text>
</comment>
<keyword evidence="6 9" id="KW-1133">Transmembrane helix</keyword>
<dbReference type="InterPro" id="IPR007272">
    <property type="entry name" value="Sulf_transp_TsuA/YedE"/>
</dbReference>
<comment type="subcellular location">
    <subcellularLocation>
        <location evidence="1">Cell inner membrane</location>
        <topology evidence="1">Multi-pass membrane protein</topology>
    </subcellularLocation>
</comment>
<evidence type="ECO:0008006" key="12">
    <source>
        <dbReference type="Google" id="ProtNLM"/>
    </source>
</evidence>
<evidence type="ECO:0000256" key="8">
    <source>
        <dbReference type="ARBA" id="ARBA00035655"/>
    </source>
</evidence>
<dbReference type="PANTHER" id="PTHR30574:SF1">
    <property type="entry name" value="SULPHUR TRANSPORT DOMAIN-CONTAINING PROTEIN"/>
    <property type="match status" value="1"/>
</dbReference>